<comment type="caution">
    <text evidence="3">The sequence shown here is derived from an EMBL/GenBank/DDBJ whole genome shotgun (WGS) entry which is preliminary data.</text>
</comment>
<dbReference type="Proteomes" id="UP000094291">
    <property type="component" value="Unassembled WGS sequence"/>
</dbReference>
<evidence type="ECO:0000256" key="1">
    <source>
        <dbReference type="SAM" id="MobiDB-lite"/>
    </source>
</evidence>
<evidence type="ECO:0000313" key="3">
    <source>
        <dbReference type="EMBL" id="ODC04008.1"/>
    </source>
</evidence>
<feature type="domain" description="AB hydrolase-1" evidence="2">
    <location>
        <begin position="38"/>
        <end position="272"/>
    </location>
</feature>
<dbReference type="PANTHER" id="PTHR42886">
    <property type="entry name" value="RE40534P-RELATED"/>
    <property type="match status" value="1"/>
</dbReference>
<dbReference type="OrthoDB" id="9806902at2"/>
<evidence type="ECO:0000313" key="4">
    <source>
        <dbReference type="Proteomes" id="UP000094291"/>
    </source>
</evidence>
<dbReference type="InterPro" id="IPR000073">
    <property type="entry name" value="AB_hydrolase_1"/>
</dbReference>
<reference evidence="3 4" key="1">
    <citation type="submission" date="2016-08" db="EMBL/GenBank/DDBJ databases">
        <authorList>
            <person name="Seilhamer J.J."/>
        </authorList>
    </citation>
    <scope>NUCLEOTIDE SEQUENCE [LARGE SCALE GENOMIC DNA]</scope>
    <source>
        <strain evidence="3 4">PH27A</strain>
    </source>
</reference>
<dbReference type="EMBL" id="MDTQ01000001">
    <property type="protein sequence ID" value="ODC04008.1"/>
    <property type="molecule type" value="Genomic_DNA"/>
</dbReference>
<name>A0A1E2VAG7_9GAMM</name>
<dbReference type="STRING" id="197479.BFW38_11140"/>
<dbReference type="Pfam" id="PF12697">
    <property type="entry name" value="Abhydrolase_6"/>
    <property type="match status" value="1"/>
</dbReference>
<organism evidence="3 4">
    <name type="scientific">Terasakiispira papahanaumokuakeensis</name>
    <dbReference type="NCBI Taxonomy" id="197479"/>
    <lineage>
        <taxon>Bacteria</taxon>
        <taxon>Pseudomonadati</taxon>
        <taxon>Pseudomonadota</taxon>
        <taxon>Gammaproteobacteria</taxon>
        <taxon>Oceanospirillales</taxon>
        <taxon>Terasakiispira</taxon>
    </lineage>
</organism>
<dbReference type="SUPFAM" id="SSF53474">
    <property type="entry name" value="alpha/beta-Hydrolases"/>
    <property type="match status" value="1"/>
</dbReference>
<dbReference type="GO" id="GO:0055088">
    <property type="term" value="P:lipid homeostasis"/>
    <property type="evidence" value="ECO:0007669"/>
    <property type="project" value="TreeGrafter"/>
</dbReference>
<dbReference type="GO" id="GO:0006654">
    <property type="term" value="P:phosphatidic acid biosynthetic process"/>
    <property type="evidence" value="ECO:0007669"/>
    <property type="project" value="TreeGrafter"/>
</dbReference>
<proteinExistence type="predicted"/>
<gene>
    <name evidence="3" type="ORF">BFW38_11140</name>
</gene>
<dbReference type="InterPro" id="IPR029058">
    <property type="entry name" value="AB_hydrolase_fold"/>
</dbReference>
<sequence length="286" mass="31657">MTQSSAKSFGSGQDTASASAKPLEIVREPGVGGQERPILFVHGIFCGAWVWQEHFMPWFAAQGYDCWAVSLRGHGQSPGRERLNHLGVSDFVDDVESAMALVEQQSGQKPWVVGHSMGGLLVQKLMLRQSLPGAVLLCAIPPQGLLPLAWSCFWRRPDLTLNMARTFWDVETATPEQLREMMFYQPIEDETLNRYMTLMGPESHRLGGDLIVGAPDVLWSHKRCPLAVIGAKEDQLVPKAMADMTAWSYGVKVEWLEGMGHGVMLEQDWVLAAQVLKTALDRLATG</sequence>
<evidence type="ECO:0000259" key="2">
    <source>
        <dbReference type="Pfam" id="PF12697"/>
    </source>
</evidence>
<feature type="compositionally biased region" description="Polar residues" evidence="1">
    <location>
        <begin position="1"/>
        <end position="18"/>
    </location>
</feature>
<accession>A0A1E2VAG7</accession>
<protein>
    <recommendedName>
        <fullName evidence="2">AB hydrolase-1 domain-containing protein</fullName>
    </recommendedName>
</protein>
<dbReference type="Gene3D" id="3.40.50.1820">
    <property type="entry name" value="alpha/beta hydrolase"/>
    <property type="match status" value="1"/>
</dbReference>
<keyword evidence="4" id="KW-1185">Reference proteome</keyword>
<dbReference type="GO" id="GO:0042171">
    <property type="term" value="F:lysophosphatidic acid acyltransferase activity"/>
    <property type="evidence" value="ECO:0007669"/>
    <property type="project" value="TreeGrafter"/>
</dbReference>
<dbReference type="PANTHER" id="PTHR42886:SF42">
    <property type="entry name" value="ALPHA_BETA-HYDROLASES SUPERFAMILY PROTEIN"/>
    <property type="match status" value="1"/>
</dbReference>
<dbReference type="RefSeq" id="WP_068998741.1">
    <property type="nucleotide sequence ID" value="NZ_MDTQ01000001.1"/>
</dbReference>
<feature type="region of interest" description="Disordered" evidence="1">
    <location>
        <begin position="1"/>
        <end position="21"/>
    </location>
</feature>
<dbReference type="GO" id="GO:0052689">
    <property type="term" value="F:carboxylic ester hydrolase activity"/>
    <property type="evidence" value="ECO:0007669"/>
    <property type="project" value="TreeGrafter"/>
</dbReference>
<dbReference type="AlphaFoldDB" id="A0A1E2VAG7"/>